<dbReference type="InterPro" id="IPR001873">
    <property type="entry name" value="ENaC"/>
</dbReference>
<evidence type="ECO:0000256" key="5">
    <source>
        <dbReference type="ARBA" id="ARBA00022692"/>
    </source>
</evidence>
<evidence type="ECO:0000256" key="7">
    <source>
        <dbReference type="ARBA" id="ARBA00023053"/>
    </source>
</evidence>
<evidence type="ECO:0000256" key="9">
    <source>
        <dbReference type="ARBA" id="ARBA00023136"/>
    </source>
</evidence>
<keyword evidence="12 13" id="KW-0407">Ion channel</keyword>
<evidence type="ECO:0000256" key="13">
    <source>
        <dbReference type="RuleBase" id="RU000679"/>
    </source>
</evidence>
<keyword evidence="8 13" id="KW-0406">Ion transport</keyword>
<dbReference type="AlphaFoldDB" id="A0AAN5IB38"/>
<protein>
    <recommendedName>
        <fullName evidence="17">Ion channel</fullName>
    </recommendedName>
</protein>
<keyword evidence="9 14" id="KW-0472">Membrane</keyword>
<keyword evidence="10" id="KW-0325">Glycoprotein</keyword>
<dbReference type="GO" id="GO:0015280">
    <property type="term" value="F:ligand-gated sodium channel activity"/>
    <property type="evidence" value="ECO:0007669"/>
    <property type="project" value="TreeGrafter"/>
</dbReference>
<dbReference type="Pfam" id="PF00858">
    <property type="entry name" value="ASC"/>
    <property type="match status" value="1"/>
</dbReference>
<keyword evidence="7" id="KW-0915">Sodium</keyword>
<keyword evidence="11 13" id="KW-0739">Sodium transport</keyword>
<keyword evidence="16" id="KW-1185">Reference proteome</keyword>
<feature type="transmembrane region" description="Helical" evidence="14">
    <location>
        <begin position="163"/>
        <end position="186"/>
    </location>
</feature>
<comment type="subcellular location">
    <subcellularLocation>
        <location evidence="1">Membrane</location>
        <topology evidence="1">Multi-pass membrane protein</topology>
    </subcellularLocation>
</comment>
<dbReference type="PANTHER" id="PTHR11690">
    <property type="entry name" value="AMILORIDE-SENSITIVE SODIUM CHANNEL-RELATED"/>
    <property type="match status" value="1"/>
</dbReference>
<evidence type="ECO:0000256" key="6">
    <source>
        <dbReference type="ARBA" id="ARBA00022989"/>
    </source>
</evidence>
<evidence type="ECO:0000313" key="16">
    <source>
        <dbReference type="Proteomes" id="UP001328107"/>
    </source>
</evidence>
<evidence type="ECO:0008006" key="17">
    <source>
        <dbReference type="Google" id="ProtNLM"/>
    </source>
</evidence>
<dbReference type="Gene3D" id="1.10.287.770">
    <property type="entry name" value="YojJ-like"/>
    <property type="match status" value="1"/>
</dbReference>
<comment type="caution">
    <text evidence="15">The sequence shown here is derived from an EMBL/GenBank/DDBJ whole genome shotgun (WGS) entry which is preliminary data.</text>
</comment>
<gene>
    <name evidence="15" type="ORF">PMAYCL1PPCAC_29713</name>
</gene>
<keyword evidence="3 13" id="KW-0813">Transport</keyword>
<evidence type="ECO:0000313" key="15">
    <source>
        <dbReference type="EMBL" id="GMR59518.1"/>
    </source>
</evidence>
<dbReference type="GO" id="GO:0005886">
    <property type="term" value="C:plasma membrane"/>
    <property type="evidence" value="ECO:0007669"/>
    <property type="project" value="TreeGrafter"/>
</dbReference>
<evidence type="ECO:0000256" key="12">
    <source>
        <dbReference type="ARBA" id="ARBA00023303"/>
    </source>
</evidence>
<dbReference type="PANTHER" id="PTHR11690:SF177">
    <property type="entry name" value="EGF-LIKE DOMAIN-CONTAINING PROTEIN"/>
    <property type="match status" value="1"/>
</dbReference>
<dbReference type="Proteomes" id="UP001328107">
    <property type="component" value="Unassembled WGS sequence"/>
</dbReference>
<evidence type="ECO:0000256" key="3">
    <source>
        <dbReference type="ARBA" id="ARBA00022448"/>
    </source>
</evidence>
<dbReference type="EMBL" id="BTRK01000006">
    <property type="protein sequence ID" value="GMR59518.1"/>
    <property type="molecule type" value="Genomic_DNA"/>
</dbReference>
<evidence type="ECO:0000256" key="1">
    <source>
        <dbReference type="ARBA" id="ARBA00004141"/>
    </source>
</evidence>
<keyword evidence="6 14" id="KW-1133">Transmembrane helix</keyword>
<comment type="similarity">
    <text evidence="2 13">Belongs to the amiloride-sensitive sodium channel (TC 1.A.6) family.</text>
</comment>
<evidence type="ECO:0000256" key="2">
    <source>
        <dbReference type="ARBA" id="ARBA00007193"/>
    </source>
</evidence>
<reference evidence="16" key="1">
    <citation type="submission" date="2022-10" db="EMBL/GenBank/DDBJ databases">
        <title>Genome assembly of Pristionchus species.</title>
        <authorList>
            <person name="Yoshida K."/>
            <person name="Sommer R.J."/>
        </authorList>
    </citation>
    <scope>NUCLEOTIDE SEQUENCE [LARGE SCALE GENOMIC DNA]</scope>
    <source>
        <strain evidence="16">RS5460</strain>
    </source>
</reference>
<sequence>QESFTRLRLGSLFSMACARSTEDVNSFYSSGAYTIEACFRSCYQDMAQKLCGCMDPRYNMPANARKCDLEKFDCCESIVRLHVDISSWKNCFCPPPCDERQFSVIMTSRAIADDCANFSENETCVNNLLESEIEVVLSHSSHIIYIENPAFPLMKVIVNMGGYGGLLCGFCIIVFCELITLLWIIYTSVCKK</sequence>
<keyword evidence="4 13" id="KW-0894">Sodium channel</keyword>
<keyword evidence="5 13" id="KW-0812">Transmembrane</keyword>
<feature type="non-terminal residue" evidence="15">
    <location>
        <position position="1"/>
    </location>
</feature>
<evidence type="ECO:0000256" key="14">
    <source>
        <dbReference type="SAM" id="Phobius"/>
    </source>
</evidence>
<proteinExistence type="inferred from homology"/>
<evidence type="ECO:0000256" key="8">
    <source>
        <dbReference type="ARBA" id="ARBA00023065"/>
    </source>
</evidence>
<dbReference type="Gene3D" id="1.10.287.820">
    <property type="entry name" value="Acid-sensing ion channel domain"/>
    <property type="match status" value="1"/>
</dbReference>
<evidence type="ECO:0000256" key="10">
    <source>
        <dbReference type="ARBA" id="ARBA00023180"/>
    </source>
</evidence>
<name>A0AAN5IB38_9BILA</name>
<accession>A0AAN5IB38</accession>
<organism evidence="15 16">
    <name type="scientific">Pristionchus mayeri</name>
    <dbReference type="NCBI Taxonomy" id="1317129"/>
    <lineage>
        <taxon>Eukaryota</taxon>
        <taxon>Metazoa</taxon>
        <taxon>Ecdysozoa</taxon>
        <taxon>Nematoda</taxon>
        <taxon>Chromadorea</taxon>
        <taxon>Rhabditida</taxon>
        <taxon>Rhabditina</taxon>
        <taxon>Diplogasteromorpha</taxon>
        <taxon>Diplogasteroidea</taxon>
        <taxon>Neodiplogasteridae</taxon>
        <taxon>Pristionchus</taxon>
    </lineage>
</organism>
<evidence type="ECO:0000256" key="4">
    <source>
        <dbReference type="ARBA" id="ARBA00022461"/>
    </source>
</evidence>
<evidence type="ECO:0000256" key="11">
    <source>
        <dbReference type="ARBA" id="ARBA00023201"/>
    </source>
</evidence>
<dbReference type="PRINTS" id="PR01078">
    <property type="entry name" value="AMINACHANNEL"/>
</dbReference>